<dbReference type="EMBL" id="ML977181">
    <property type="protein sequence ID" value="KAF1982742.1"/>
    <property type="molecule type" value="Genomic_DNA"/>
</dbReference>
<evidence type="ECO:0000313" key="3">
    <source>
        <dbReference type="Proteomes" id="UP000800041"/>
    </source>
</evidence>
<dbReference type="PANTHER" id="PTHR36440">
    <property type="entry name" value="PUTATIVE (AFU_ORTHOLOGUE AFUA_8G07350)-RELATED"/>
    <property type="match status" value="1"/>
</dbReference>
<dbReference type="InterPro" id="IPR053146">
    <property type="entry name" value="QDO-like"/>
</dbReference>
<evidence type="ECO:0000259" key="1">
    <source>
        <dbReference type="Pfam" id="PF07883"/>
    </source>
</evidence>
<dbReference type="Gene3D" id="2.60.120.10">
    <property type="entry name" value="Jelly Rolls"/>
    <property type="match status" value="2"/>
</dbReference>
<dbReference type="OrthoDB" id="2588190at2759"/>
<dbReference type="InterPro" id="IPR011051">
    <property type="entry name" value="RmlC_Cupin_sf"/>
</dbReference>
<evidence type="ECO:0000313" key="2">
    <source>
        <dbReference type="EMBL" id="KAF1982742.1"/>
    </source>
</evidence>
<proteinExistence type="predicted"/>
<dbReference type="AlphaFoldDB" id="A0A6G1GPI5"/>
<dbReference type="Proteomes" id="UP000800041">
    <property type="component" value="Unassembled WGS sequence"/>
</dbReference>
<dbReference type="InterPro" id="IPR013096">
    <property type="entry name" value="Cupin_2"/>
</dbReference>
<dbReference type="Pfam" id="PF07883">
    <property type="entry name" value="Cupin_2"/>
    <property type="match status" value="1"/>
</dbReference>
<dbReference type="PANTHER" id="PTHR36440:SF1">
    <property type="entry name" value="PUTATIVE (AFU_ORTHOLOGUE AFUA_8G07350)-RELATED"/>
    <property type="match status" value="1"/>
</dbReference>
<dbReference type="CDD" id="cd02215">
    <property type="entry name" value="cupin_QDO_N_C"/>
    <property type="match status" value="1"/>
</dbReference>
<dbReference type="InterPro" id="IPR014710">
    <property type="entry name" value="RmlC-like_jellyroll"/>
</dbReference>
<accession>A0A6G1GPI5</accession>
<keyword evidence="3" id="KW-1185">Reference proteome</keyword>
<reference evidence="2" key="1">
    <citation type="journal article" date="2020" name="Stud. Mycol.">
        <title>101 Dothideomycetes genomes: a test case for predicting lifestyles and emergence of pathogens.</title>
        <authorList>
            <person name="Haridas S."/>
            <person name="Albert R."/>
            <person name="Binder M."/>
            <person name="Bloem J."/>
            <person name="Labutti K."/>
            <person name="Salamov A."/>
            <person name="Andreopoulos B."/>
            <person name="Baker S."/>
            <person name="Barry K."/>
            <person name="Bills G."/>
            <person name="Bluhm B."/>
            <person name="Cannon C."/>
            <person name="Castanera R."/>
            <person name="Culley D."/>
            <person name="Daum C."/>
            <person name="Ezra D."/>
            <person name="Gonzalez J."/>
            <person name="Henrissat B."/>
            <person name="Kuo A."/>
            <person name="Liang C."/>
            <person name="Lipzen A."/>
            <person name="Lutzoni F."/>
            <person name="Magnuson J."/>
            <person name="Mondo S."/>
            <person name="Nolan M."/>
            <person name="Ohm R."/>
            <person name="Pangilinan J."/>
            <person name="Park H.-J."/>
            <person name="Ramirez L."/>
            <person name="Alfaro M."/>
            <person name="Sun H."/>
            <person name="Tritt A."/>
            <person name="Yoshinaga Y."/>
            <person name="Zwiers L.-H."/>
            <person name="Turgeon B."/>
            <person name="Goodwin S."/>
            <person name="Spatafora J."/>
            <person name="Crous P."/>
            <person name="Grigoriev I."/>
        </authorList>
    </citation>
    <scope>NUCLEOTIDE SEQUENCE</scope>
    <source>
        <strain evidence="2">CBS 113979</strain>
    </source>
</reference>
<name>A0A6G1GPI5_9PEZI</name>
<dbReference type="SUPFAM" id="SSF51182">
    <property type="entry name" value="RmlC-like cupins"/>
    <property type="match status" value="1"/>
</dbReference>
<gene>
    <name evidence="2" type="ORF">K402DRAFT_414787</name>
</gene>
<protein>
    <submittedName>
        <fullName evidence="2">Cupin domain protein</fullName>
    </submittedName>
</protein>
<organism evidence="2 3">
    <name type="scientific">Aulographum hederae CBS 113979</name>
    <dbReference type="NCBI Taxonomy" id="1176131"/>
    <lineage>
        <taxon>Eukaryota</taxon>
        <taxon>Fungi</taxon>
        <taxon>Dikarya</taxon>
        <taxon>Ascomycota</taxon>
        <taxon>Pezizomycotina</taxon>
        <taxon>Dothideomycetes</taxon>
        <taxon>Pleosporomycetidae</taxon>
        <taxon>Aulographales</taxon>
        <taxon>Aulographaceae</taxon>
    </lineage>
</organism>
<sequence>MPPTIPRLETPPSTSKSPYLLPQLTGELLSIPGSKGVFRVLASSAQTDGALSIFGSGSGLADAPGFHHHEEAHDVFLVTKGFQKLWVGERCLVMGPGDFASVPPGIIHNPEWLGPHTEGYGLVTPGDWLDFFRHISEPYSGPLIPEHDTRNLLQLLIPKIQAAAGKFDVVFHPHHQGCAVGEWMEEDERLPEGVEPYFLRANTGPRWVCGGVLCRPFITTTQSGGKFAIASLESSSMLSSGPLLRPLRFEKTLHVFVVQEGTLGVVVEGGEEVRVTEGETLFLPRGVGFEMRWRSRFVRVWSFSDGDGVETLVREAGVQWEGVLIPEKVLESDLGRFKDACENIGVVS</sequence>
<feature type="domain" description="Cupin type-2" evidence="1">
    <location>
        <begin position="64"/>
        <end position="114"/>
    </location>
</feature>